<comment type="caution">
    <text evidence="1">The sequence shown here is derived from an EMBL/GenBank/DDBJ whole genome shotgun (WGS) entry which is preliminary data.</text>
</comment>
<dbReference type="RefSeq" id="WP_377770504.1">
    <property type="nucleotide sequence ID" value="NZ_JBHUOQ010000001.1"/>
</dbReference>
<protein>
    <submittedName>
        <fullName evidence="1">Uncharacterized protein</fullName>
    </submittedName>
</protein>
<gene>
    <name evidence="1" type="ORF">ACFSX4_00615</name>
</gene>
<evidence type="ECO:0000313" key="2">
    <source>
        <dbReference type="Proteomes" id="UP001597519"/>
    </source>
</evidence>
<organism evidence="1 2">
    <name type="scientific">Corticicoccus populi</name>
    <dbReference type="NCBI Taxonomy" id="1812821"/>
    <lineage>
        <taxon>Bacteria</taxon>
        <taxon>Bacillati</taxon>
        <taxon>Bacillota</taxon>
        <taxon>Bacilli</taxon>
        <taxon>Bacillales</taxon>
        <taxon>Staphylococcaceae</taxon>
        <taxon>Corticicoccus</taxon>
    </lineage>
</organism>
<sequence length="55" mass="6269">MATSTITRKITINEYEARQIAESEAYAVKKSSVKMATSKQRKTLIDSIRRGKHNK</sequence>
<dbReference type="Proteomes" id="UP001597519">
    <property type="component" value="Unassembled WGS sequence"/>
</dbReference>
<keyword evidence="2" id="KW-1185">Reference proteome</keyword>
<dbReference type="EMBL" id="JBHUOQ010000001">
    <property type="protein sequence ID" value="MFD2828947.1"/>
    <property type="molecule type" value="Genomic_DNA"/>
</dbReference>
<proteinExistence type="predicted"/>
<evidence type="ECO:0000313" key="1">
    <source>
        <dbReference type="EMBL" id="MFD2828947.1"/>
    </source>
</evidence>
<accession>A0ABW5WSH5</accession>
<name>A0ABW5WSH5_9STAP</name>
<reference evidence="2" key="1">
    <citation type="journal article" date="2019" name="Int. J. Syst. Evol. Microbiol.">
        <title>The Global Catalogue of Microorganisms (GCM) 10K type strain sequencing project: providing services to taxonomists for standard genome sequencing and annotation.</title>
        <authorList>
            <consortium name="The Broad Institute Genomics Platform"/>
            <consortium name="The Broad Institute Genome Sequencing Center for Infectious Disease"/>
            <person name="Wu L."/>
            <person name="Ma J."/>
        </authorList>
    </citation>
    <scope>NUCLEOTIDE SEQUENCE [LARGE SCALE GENOMIC DNA]</scope>
    <source>
        <strain evidence="2">KCTC 33575</strain>
    </source>
</reference>